<accession>A0ACB8B6Y2</accession>
<keyword evidence="2" id="KW-1185">Reference proteome</keyword>
<comment type="caution">
    <text evidence="1">The sequence shown here is derived from an EMBL/GenBank/DDBJ whole genome shotgun (WGS) entry which is preliminary data.</text>
</comment>
<reference evidence="1" key="1">
    <citation type="journal article" date="2021" name="New Phytol.">
        <title>Evolutionary innovations through gain and loss of genes in the ectomycorrhizal Boletales.</title>
        <authorList>
            <person name="Wu G."/>
            <person name="Miyauchi S."/>
            <person name="Morin E."/>
            <person name="Kuo A."/>
            <person name="Drula E."/>
            <person name="Varga T."/>
            <person name="Kohler A."/>
            <person name="Feng B."/>
            <person name="Cao Y."/>
            <person name="Lipzen A."/>
            <person name="Daum C."/>
            <person name="Hundley H."/>
            <person name="Pangilinan J."/>
            <person name="Johnson J."/>
            <person name="Barry K."/>
            <person name="LaButti K."/>
            <person name="Ng V."/>
            <person name="Ahrendt S."/>
            <person name="Min B."/>
            <person name="Choi I.G."/>
            <person name="Park H."/>
            <person name="Plett J.M."/>
            <person name="Magnuson J."/>
            <person name="Spatafora J.W."/>
            <person name="Nagy L.G."/>
            <person name="Henrissat B."/>
            <person name="Grigoriev I.V."/>
            <person name="Yang Z.L."/>
            <person name="Xu J."/>
            <person name="Martin F.M."/>
        </authorList>
    </citation>
    <scope>NUCLEOTIDE SEQUENCE</scope>
    <source>
        <strain evidence="1">KUC20120723A-06</strain>
    </source>
</reference>
<dbReference type="EMBL" id="MU266548">
    <property type="protein sequence ID" value="KAH7920973.1"/>
    <property type="molecule type" value="Genomic_DNA"/>
</dbReference>
<sequence length="618" mass="65569">MLLSLRLVALLATVGRLALSTTIAEIQGTAFQSPFAGKKVAGVHGVVSAKSNKGFWMSSVPTKGSPALAGLMVYTSLNTTLSKVSVGNLVSLGGTVSPYRPITDKNDLYVVELESPTDIVVHSKSATVSPVVLGKDRTPPTGQLSALDNGPDGFLSVPNNVSSVEAVNAQLQPNKYGLDFWQSLSGQLVQIPAPVAVDFNDRYGSFWVHGDWDVTGKNSRGGLTMILGSDGLPTPHPEMVVIGKPLDGTKNPTVSIGTTLSDITGIVQFQYDYFTILPLTAPTVKKAPTSNVPSTSITSSKDACTITVGDYNVENMSPTSDHMVAVATHIAENLKSPDILFVQEIQDNSGTKDDGVVDAQTTLTNLVAAITKAGSKVKYSFVDINPVNDQDGGVPGGNIRQAYLYNPDKVSLVSGSHPGGATDAVEVKKDSSGKLTLSYNPGRIDPTNPAWKSSRKPLVAAWQTVSGDRFFTINLQLTAKLDSSSTWGDARPPINAGVSHRTEQVQVVADFVKTIHSADSQASILVGGDCNEYLFTTSVFAPFDGLLTDIDSIANIPAAERYTYVYNGVSEQLDHLFVSDAVKARGVRAEHVHVNNWAASLSKRASDHDPTVAQVQVC</sequence>
<name>A0ACB8B6Y2_9AGAM</name>
<organism evidence="1 2">
    <name type="scientific">Leucogyrophana mollusca</name>
    <dbReference type="NCBI Taxonomy" id="85980"/>
    <lineage>
        <taxon>Eukaryota</taxon>
        <taxon>Fungi</taxon>
        <taxon>Dikarya</taxon>
        <taxon>Basidiomycota</taxon>
        <taxon>Agaricomycotina</taxon>
        <taxon>Agaricomycetes</taxon>
        <taxon>Agaricomycetidae</taxon>
        <taxon>Boletales</taxon>
        <taxon>Boletales incertae sedis</taxon>
        <taxon>Leucogyrophana</taxon>
    </lineage>
</organism>
<protein>
    <submittedName>
        <fullName evidence="1">DNase I-like protein</fullName>
    </submittedName>
</protein>
<gene>
    <name evidence="1" type="ORF">BV22DRAFT_1039174</name>
</gene>
<dbReference type="Proteomes" id="UP000790709">
    <property type="component" value="Unassembled WGS sequence"/>
</dbReference>
<evidence type="ECO:0000313" key="2">
    <source>
        <dbReference type="Proteomes" id="UP000790709"/>
    </source>
</evidence>
<proteinExistence type="predicted"/>
<evidence type="ECO:0000313" key="1">
    <source>
        <dbReference type="EMBL" id="KAH7920973.1"/>
    </source>
</evidence>